<keyword evidence="6 8" id="KW-1133">Transmembrane helix</keyword>
<sequence length="240" mass="26807">MEAKQHGWWFNQLFTNWKKFEVIYVSVLIALQVVVYAIAPDTVIGMLSGVTGVLCLVYGMKGRKISFLFGVVQCLSMTYIAWISHAYGSFAMDIIYVISQPIGWFMWGRDEATHSFQPRTRRMIFGGAFIAWGIGWFVLATLHGQLPYFDSINFVVSIIAQTLYVMKFKENWSLWIVVNIANVIYWGILTVQTLIGATDIGSLGANMSQIALQAALLFNSIYATKVWASGEADNEGGAGK</sequence>
<dbReference type="NCBIfam" id="TIGR01528">
    <property type="entry name" value="NMN_trans_PnuC"/>
    <property type="match status" value="1"/>
</dbReference>
<organism evidence="9 10">
    <name type="scientific">Paucilactobacillus suebicus DSM 5007 = KCTC 3549</name>
    <dbReference type="NCBI Taxonomy" id="1423807"/>
    <lineage>
        <taxon>Bacteria</taxon>
        <taxon>Bacillati</taxon>
        <taxon>Bacillota</taxon>
        <taxon>Bacilli</taxon>
        <taxon>Lactobacillales</taxon>
        <taxon>Lactobacillaceae</taxon>
        <taxon>Paucilactobacillus</taxon>
    </lineage>
</organism>
<name>A0A0R1VZN4_9LACO</name>
<gene>
    <name evidence="9" type="ORF">FD16_GL001100</name>
</gene>
<dbReference type="PATRIC" id="fig|1423807.3.peg.1120"/>
<protein>
    <submittedName>
        <fullName evidence="9">Nicotinamide mononucleotide transport protein</fullName>
    </submittedName>
</protein>
<proteinExistence type="inferred from homology"/>
<dbReference type="Proteomes" id="UP000051820">
    <property type="component" value="Unassembled WGS sequence"/>
</dbReference>
<dbReference type="GO" id="GO:0005886">
    <property type="term" value="C:plasma membrane"/>
    <property type="evidence" value="ECO:0007669"/>
    <property type="project" value="UniProtKB-SubCell"/>
</dbReference>
<dbReference type="PANTHER" id="PTHR36122:SF2">
    <property type="entry name" value="NICOTINAMIDE RIBOSIDE TRANSPORTER PNUC"/>
    <property type="match status" value="1"/>
</dbReference>
<evidence type="ECO:0000313" key="10">
    <source>
        <dbReference type="Proteomes" id="UP000051820"/>
    </source>
</evidence>
<dbReference type="OrthoDB" id="9791248at2"/>
<evidence type="ECO:0000256" key="8">
    <source>
        <dbReference type="SAM" id="Phobius"/>
    </source>
</evidence>
<dbReference type="eggNOG" id="COG3201">
    <property type="taxonomic scope" value="Bacteria"/>
</dbReference>
<evidence type="ECO:0000256" key="1">
    <source>
        <dbReference type="ARBA" id="ARBA00004651"/>
    </source>
</evidence>
<evidence type="ECO:0000256" key="4">
    <source>
        <dbReference type="ARBA" id="ARBA00022475"/>
    </source>
</evidence>
<feature type="transmembrane region" description="Helical" evidence="8">
    <location>
        <begin position="90"/>
        <end position="107"/>
    </location>
</feature>
<feature type="transmembrane region" description="Helical" evidence="8">
    <location>
        <begin position="67"/>
        <end position="84"/>
    </location>
</feature>
<evidence type="ECO:0000313" key="9">
    <source>
        <dbReference type="EMBL" id="KRM10799.1"/>
    </source>
</evidence>
<keyword evidence="7 8" id="KW-0472">Membrane</keyword>
<evidence type="ECO:0000256" key="5">
    <source>
        <dbReference type="ARBA" id="ARBA00022692"/>
    </source>
</evidence>
<dbReference type="PANTHER" id="PTHR36122">
    <property type="entry name" value="NICOTINAMIDE RIBOSIDE TRANSPORTER PNUC"/>
    <property type="match status" value="1"/>
</dbReference>
<comment type="similarity">
    <text evidence="2">Belongs to the nicotinamide ribonucleoside (NR) uptake permease (TC 4.B.1) family.</text>
</comment>
<evidence type="ECO:0000256" key="2">
    <source>
        <dbReference type="ARBA" id="ARBA00006669"/>
    </source>
</evidence>
<dbReference type="InterPro" id="IPR006419">
    <property type="entry name" value="NMN_transpt_PnuC"/>
</dbReference>
<feature type="transmembrane region" description="Helical" evidence="8">
    <location>
        <begin position="172"/>
        <end position="195"/>
    </location>
</feature>
<evidence type="ECO:0000256" key="6">
    <source>
        <dbReference type="ARBA" id="ARBA00022989"/>
    </source>
</evidence>
<reference evidence="9 10" key="1">
    <citation type="journal article" date="2015" name="Genome Announc.">
        <title>Expanding the biotechnology potential of lactobacilli through comparative genomics of 213 strains and associated genera.</title>
        <authorList>
            <person name="Sun Z."/>
            <person name="Harris H.M."/>
            <person name="McCann A."/>
            <person name="Guo C."/>
            <person name="Argimon S."/>
            <person name="Zhang W."/>
            <person name="Yang X."/>
            <person name="Jeffery I.B."/>
            <person name="Cooney J.C."/>
            <person name="Kagawa T.F."/>
            <person name="Liu W."/>
            <person name="Song Y."/>
            <person name="Salvetti E."/>
            <person name="Wrobel A."/>
            <person name="Rasinkangas P."/>
            <person name="Parkhill J."/>
            <person name="Rea M.C."/>
            <person name="O'Sullivan O."/>
            <person name="Ritari J."/>
            <person name="Douillard F.P."/>
            <person name="Paul Ross R."/>
            <person name="Yang R."/>
            <person name="Briner A.E."/>
            <person name="Felis G.E."/>
            <person name="de Vos W.M."/>
            <person name="Barrangou R."/>
            <person name="Klaenhammer T.R."/>
            <person name="Caufield P.W."/>
            <person name="Cui Y."/>
            <person name="Zhang H."/>
            <person name="O'Toole P.W."/>
        </authorList>
    </citation>
    <scope>NUCLEOTIDE SEQUENCE [LARGE SCALE GENOMIC DNA]</scope>
    <source>
        <strain evidence="9 10">DSM 5007</strain>
    </source>
</reference>
<dbReference type="STRING" id="1423807.FD16_GL001100"/>
<feature type="transmembrane region" description="Helical" evidence="8">
    <location>
        <begin position="123"/>
        <end position="142"/>
    </location>
</feature>
<dbReference type="EMBL" id="AZGF01000025">
    <property type="protein sequence ID" value="KRM10799.1"/>
    <property type="molecule type" value="Genomic_DNA"/>
</dbReference>
<keyword evidence="4" id="KW-1003">Cell membrane</keyword>
<accession>A0A0R1VZN4</accession>
<dbReference type="RefSeq" id="WP_010621061.1">
    <property type="nucleotide sequence ID" value="NZ_AZGF01000025.1"/>
</dbReference>
<evidence type="ECO:0000256" key="3">
    <source>
        <dbReference type="ARBA" id="ARBA00022448"/>
    </source>
</evidence>
<keyword evidence="10" id="KW-1185">Reference proteome</keyword>
<dbReference type="GO" id="GO:0034257">
    <property type="term" value="F:nicotinamide riboside transmembrane transporter activity"/>
    <property type="evidence" value="ECO:0007669"/>
    <property type="project" value="InterPro"/>
</dbReference>
<feature type="transmembrane region" description="Helical" evidence="8">
    <location>
        <begin position="44"/>
        <end position="60"/>
    </location>
</feature>
<feature type="transmembrane region" description="Helical" evidence="8">
    <location>
        <begin position="20"/>
        <end position="38"/>
    </location>
</feature>
<dbReference type="AlphaFoldDB" id="A0A0R1VZN4"/>
<comment type="subcellular location">
    <subcellularLocation>
        <location evidence="1">Cell membrane</location>
        <topology evidence="1">Multi-pass membrane protein</topology>
    </subcellularLocation>
</comment>
<comment type="caution">
    <text evidence="9">The sequence shown here is derived from an EMBL/GenBank/DDBJ whole genome shotgun (WGS) entry which is preliminary data.</text>
</comment>
<keyword evidence="5 8" id="KW-0812">Transmembrane</keyword>
<keyword evidence="3" id="KW-0813">Transport</keyword>
<evidence type="ECO:0000256" key="7">
    <source>
        <dbReference type="ARBA" id="ARBA00023136"/>
    </source>
</evidence>
<dbReference type="Pfam" id="PF04973">
    <property type="entry name" value="NMN_transporter"/>
    <property type="match status" value="1"/>
</dbReference>